<dbReference type="AlphaFoldDB" id="A0A813V9T2"/>
<evidence type="ECO:0000313" key="2">
    <source>
        <dbReference type="EMBL" id="CAF0837182.1"/>
    </source>
</evidence>
<feature type="domain" description="F-box" evidence="1">
    <location>
        <begin position="5"/>
        <end position="52"/>
    </location>
</feature>
<evidence type="ECO:0000313" key="5">
    <source>
        <dbReference type="Proteomes" id="UP000663877"/>
    </source>
</evidence>
<dbReference type="Proteomes" id="UP000663877">
    <property type="component" value="Unassembled WGS sequence"/>
</dbReference>
<dbReference type="PROSITE" id="PS50181">
    <property type="entry name" value="FBOX"/>
    <property type="match status" value="1"/>
</dbReference>
<dbReference type="EMBL" id="CAJNOM010000057">
    <property type="protein sequence ID" value="CAF0943221.1"/>
    <property type="molecule type" value="Genomic_DNA"/>
</dbReference>
<dbReference type="InterPro" id="IPR032675">
    <property type="entry name" value="LRR_dom_sf"/>
</dbReference>
<evidence type="ECO:0000259" key="1">
    <source>
        <dbReference type="PROSITE" id="PS50181"/>
    </source>
</evidence>
<dbReference type="OrthoDB" id="10003499at2759"/>
<dbReference type="Gene3D" id="3.80.10.10">
    <property type="entry name" value="Ribonuclease Inhibitor"/>
    <property type="match status" value="1"/>
</dbReference>
<organism evidence="2 5">
    <name type="scientific">Adineta steineri</name>
    <dbReference type="NCBI Taxonomy" id="433720"/>
    <lineage>
        <taxon>Eukaryota</taxon>
        <taxon>Metazoa</taxon>
        <taxon>Spiralia</taxon>
        <taxon>Gnathifera</taxon>
        <taxon>Rotifera</taxon>
        <taxon>Eurotatoria</taxon>
        <taxon>Bdelloidea</taxon>
        <taxon>Adinetida</taxon>
        <taxon>Adinetidae</taxon>
        <taxon>Adineta</taxon>
    </lineage>
</organism>
<keyword evidence="4" id="KW-1185">Reference proteome</keyword>
<proteinExistence type="predicted"/>
<reference evidence="2" key="1">
    <citation type="submission" date="2021-02" db="EMBL/GenBank/DDBJ databases">
        <authorList>
            <person name="Nowell W R."/>
        </authorList>
    </citation>
    <scope>NUCLEOTIDE SEQUENCE</scope>
</reference>
<dbReference type="InterPro" id="IPR001810">
    <property type="entry name" value="F-box_dom"/>
</dbReference>
<protein>
    <recommendedName>
        <fullName evidence="1">F-box domain-containing protein</fullName>
    </recommendedName>
</protein>
<evidence type="ECO:0000313" key="3">
    <source>
        <dbReference type="EMBL" id="CAF0943221.1"/>
    </source>
</evidence>
<name>A0A813V9T2_9BILA</name>
<gene>
    <name evidence="2" type="ORF">BJG266_LOCUS7112</name>
    <name evidence="3" type="ORF">QVE165_LOCUS11781</name>
</gene>
<dbReference type="EMBL" id="CAJNOI010000021">
    <property type="protein sequence ID" value="CAF0837182.1"/>
    <property type="molecule type" value="Genomic_DNA"/>
</dbReference>
<comment type="caution">
    <text evidence="2">The sequence shown here is derived from an EMBL/GenBank/DDBJ whole genome shotgun (WGS) entry which is preliminary data.</text>
</comment>
<evidence type="ECO:0000313" key="4">
    <source>
        <dbReference type="Proteomes" id="UP000663832"/>
    </source>
</evidence>
<sequence length="314" mass="37515">MSHHQACFELLPNEILIELFQYFDAQKLFHAFYKLNIRLNTLIQSFHHLKLVFYLNKMNNNNIINNNDIFRSFIYTLRVDSGINVNLTQFSNIRHLKLEWPSNQELQQLCSNVLPYLEKLNLVYIGNVLTNTFLSSKFSYLDIFPANNGLMCLPSLRILKIRFINLSIYQTILSLCPNLYYFQLSIFTSEEFLSNIPIHDNLKRLVIHVGDVIWPWNDNLFNKYLSCVPNLEQLNIHRLFYISRITESFFNYDWFASIISAHLPTLHRFYFYLHCFPPKNLTEYDTEKILNQIKNNFIESHHDQYQSRLIIQHS</sequence>
<dbReference type="Proteomes" id="UP000663832">
    <property type="component" value="Unassembled WGS sequence"/>
</dbReference>
<accession>A0A813V9T2</accession>